<comment type="cofactor">
    <cofactor evidence="15">
        <name>[2Fe-2S] cluster</name>
        <dbReference type="ChEBI" id="CHEBI:190135"/>
    </cofactor>
</comment>
<protein>
    <recommendedName>
        <fullName evidence="4">F-box/LRR-repeat protein 5</fullName>
    </recommendedName>
    <alternativeName>
        <fullName evidence="14">F-box and leucine-rich repeat protein 5</fullName>
    </alternativeName>
</protein>
<dbReference type="SUPFAM" id="SSF81383">
    <property type="entry name" value="F-box domain"/>
    <property type="match status" value="1"/>
</dbReference>
<dbReference type="SMART" id="SM00256">
    <property type="entry name" value="FBOX"/>
    <property type="match status" value="1"/>
</dbReference>
<sequence length="702" mass="79696">MAPNCPEEVDVFKVPHSRMKELVDKYLAMMMDTNFADVHHMTNLLENLVNAFQEFRAHEQIENKYIMKKLEAKLKALSIQCTAVCNCHSDNRLTEMLRLLQDGYQCRDRSELDRENYGIKLRTALEDFTQKFIPHMEEEEEVFQPMLMKYFSFEELRSLKSKVIRKHRQTIEEKLDENEECVSSSSDEDEKCLKELRREPQGFEILPTEVMMKIFLYLNPKELCRSAQVSKRWNALAMDGSNWKVIRPIQWFRGMWSYQDKMDIDQEEAGLERAEFYPVEVKYDEDADVDESEESDDLHNMSQEWIIVHQESQMLTAMVKHLLPRVGSSVAELHLGYSRGLSNGVLYRMLSCCPNLEILDLTQTRVSDIGFKSLGKNKCGRKLRHVNLSGCVNISDVTLKSLSSALGSLLNKTQDSLRERDRPVSDGCCCRRQGTCGSPQGQIKSALDFDSIDQTLRDACDFVERELMACRLIHILEGGSRLSPLLEFSFLPAVMRDPSRTLSLNHWSKQKPGGSDQRKTSSSTDSWSLSVQGNQELFPLQCAVTSRSHYSGENQPRTFPSVDRNSVHRTNASPERVCGRDPHRTSSSLGRGVPQEVCDNGETDTPQRALHFLSLSGCSQITDEGLRFLAGDGGLPRLEHLDLSGCMQVTASGLTVLVSVCPSLDQSQLFYCDNMADDPYAVTASGCQNLEVTTRKCCRSGF</sequence>
<evidence type="ECO:0000256" key="10">
    <source>
        <dbReference type="ARBA" id="ARBA00022843"/>
    </source>
</evidence>
<dbReference type="PROSITE" id="PS50181">
    <property type="entry name" value="FBOX"/>
    <property type="match status" value="1"/>
</dbReference>
<keyword evidence="7" id="KW-0479">Metal-binding</keyword>
<dbReference type="AlphaFoldDB" id="A0A8B8B564"/>
<evidence type="ECO:0000256" key="12">
    <source>
        <dbReference type="ARBA" id="ARBA00023014"/>
    </source>
</evidence>
<evidence type="ECO:0000313" key="19">
    <source>
        <dbReference type="RefSeq" id="XP_022297814.1"/>
    </source>
</evidence>
<accession>A0A8B8B564</accession>
<dbReference type="InterPro" id="IPR032675">
    <property type="entry name" value="LRR_dom_sf"/>
</dbReference>
<dbReference type="Pfam" id="PF13516">
    <property type="entry name" value="LRR_6"/>
    <property type="match status" value="1"/>
</dbReference>
<reference evidence="19 20" key="1">
    <citation type="submission" date="2025-04" db="UniProtKB">
        <authorList>
            <consortium name="RefSeq"/>
        </authorList>
    </citation>
    <scope>IDENTIFICATION</scope>
    <source>
        <tissue evidence="19 20">Whole sample</tissue>
    </source>
</reference>
<evidence type="ECO:0000256" key="14">
    <source>
        <dbReference type="ARBA" id="ARBA00030695"/>
    </source>
</evidence>
<dbReference type="PANTHER" id="PTHR13318:SF19">
    <property type="entry name" value="F-BOX_LRR-REPEAT PROTEIN 5"/>
    <property type="match status" value="1"/>
</dbReference>
<keyword evidence="13" id="KW-0539">Nucleus</keyword>
<dbReference type="GO" id="GO:0031146">
    <property type="term" value="P:SCF-dependent proteasomal ubiquitin-dependent protein catabolic process"/>
    <property type="evidence" value="ECO:0007669"/>
    <property type="project" value="TreeGrafter"/>
</dbReference>
<keyword evidence="5" id="KW-0963">Cytoplasm</keyword>
<dbReference type="SUPFAM" id="SSF52047">
    <property type="entry name" value="RNI-like"/>
    <property type="match status" value="1"/>
</dbReference>
<dbReference type="PANTHER" id="PTHR13318">
    <property type="entry name" value="PARTNER OF PAIRED, ISOFORM B-RELATED"/>
    <property type="match status" value="1"/>
</dbReference>
<feature type="region of interest" description="Disordered" evidence="16">
    <location>
        <begin position="504"/>
        <end position="528"/>
    </location>
</feature>
<dbReference type="Pfam" id="PF01814">
    <property type="entry name" value="Hemerythrin"/>
    <property type="match status" value="1"/>
</dbReference>
<evidence type="ECO:0000256" key="6">
    <source>
        <dbReference type="ARBA" id="ARBA00022614"/>
    </source>
</evidence>
<dbReference type="InterPro" id="IPR045808">
    <property type="entry name" value="Hr_FBXL5"/>
</dbReference>
<evidence type="ECO:0000313" key="20">
    <source>
        <dbReference type="RefSeq" id="XP_022297815.1"/>
    </source>
</evidence>
<keyword evidence="18" id="KW-1185">Reference proteome</keyword>
<dbReference type="GeneID" id="111107111"/>
<dbReference type="InterPro" id="IPR001810">
    <property type="entry name" value="F-box_dom"/>
</dbReference>
<evidence type="ECO:0000256" key="11">
    <source>
        <dbReference type="ARBA" id="ARBA00023004"/>
    </source>
</evidence>
<dbReference type="GO" id="GO:0048471">
    <property type="term" value="C:perinuclear region of cytoplasm"/>
    <property type="evidence" value="ECO:0007669"/>
    <property type="project" value="UniProtKB-SubCell"/>
</dbReference>
<proteinExistence type="predicted"/>
<evidence type="ECO:0000256" key="1">
    <source>
        <dbReference type="ARBA" id="ARBA00004123"/>
    </source>
</evidence>
<dbReference type="InterPro" id="IPR036047">
    <property type="entry name" value="F-box-like_dom_sf"/>
</dbReference>
<dbReference type="OrthoDB" id="10257471at2759"/>
<dbReference type="CDD" id="cd12109">
    <property type="entry name" value="Hr_FBXL5"/>
    <property type="match status" value="1"/>
</dbReference>
<dbReference type="InterPro" id="IPR012312">
    <property type="entry name" value="Hemerythrin-like"/>
</dbReference>
<feature type="region of interest" description="Disordered" evidence="16">
    <location>
        <begin position="549"/>
        <end position="596"/>
    </location>
</feature>
<dbReference type="GO" id="GO:0046872">
    <property type="term" value="F:metal ion binding"/>
    <property type="evidence" value="ECO:0007669"/>
    <property type="project" value="UniProtKB-KW"/>
</dbReference>
<evidence type="ECO:0000256" key="4">
    <source>
        <dbReference type="ARBA" id="ARBA00020540"/>
    </source>
</evidence>
<organism evidence="18 19">
    <name type="scientific">Crassostrea virginica</name>
    <name type="common">Eastern oyster</name>
    <dbReference type="NCBI Taxonomy" id="6565"/>
    <lineage>
        <taxon>Eukaryota</taxon>
        <taxon>Metazoa</taxon>
        <taxon>Spiralia</taxon>
        <taxon>Lophotrochozoa</taxon>
        <taxon>Mollusca</taxon>
        <taxon>Bivalvia</taxon>
        <taxon>Autobranchia</taxon>
        <taxon>Pteriomorphia</taxon>
        <taxon>Ostreida</taxon>
        <taxon>Ostreoidea</taxon>
        <taxon>Ostreidae</taxon>
        <taxon>Crassostrea</taxon>
    </lineage>
</organism>
<feature type="domain" description="F-box" evidence="17">
    <location>
        <begin position="200"/>
        <end position="246"/>
    </location>
</feature>
<dbReference type="GO" id="GO:0051536">
    <property type="term" value="F:iron-sulfur cluster binding"/>
    <property type="evidence" value="ECO:0007669"/>
    <property type="project" value="UniProtKB-KW"/>
</dbReference>
<dbReference type="InterPro" id="IPR001611">
    <property type="entry name" value="Leu-rich_rpt"/>
</dbReference>
<dbReference type="GO" id="GO:0019005">
    <property type="term" value="C:SCF ubiquitin ligase complex"/>
    <property type="evidence" value="ECO:0007669"/>
    <property type="project" value="TreeGrafter"/>
</dbReference>
<dbReference type="SMART" id="SM00367">
    <property type="entry name" value="LRR_CC"/>
    <property type="match status" value="4"/>
</dbReference>
<evidence type="ECO:0000256" key="8">
    <source>
        <dbReference type="ARBA" id="ARBA00022737"/>
    </source>
</evidence>
<comment type="pathway">
    <text evidence="3">Protein modification; protein ubiquitination.</text>
</comment>
<keyword evidence="6" id="KW-0433">Leucine-rich repeat</keyword>
<keyword evidence="9" id="KW-0833">Ubl conjugation pathway</keyword>
<dbReference type="InterPro" id="IPR006553">
    <property type="entry name" value="Leu-rich_rpt_Cys-con_subtyp"/>
</dbReference>
<evidence type="ECO:0000313" key="18">
    <source>
        <dbReference type="Proteomes" id="UP000694844"/>
    </source>
</evidence>
<dbReference type="RefSeq" id="XP_022297815.1">
    <property type="nucleotide sequence ID" value="XM_022442107.1"/>
</dbReference>
<evidence type="ECO:0000256" key="9">
    <source>
        <dbReference type="ARBA" id="ARBA00022786"/>
    </source>
</evidence>
<dbReference type="Gene3D" id="1.20.120.520">
    <property type="entry name" value="nmb1532 protein domain like"/>
    <property type="match status" value="1"/>
</dbReference>
<dbReference type="Gene3D" id="1.20.1280.50">
    <property type="match status" value="1"/>
</dbReference>
<keyword evidence="8" id="KW-0677">Repeat</keyword>
<dbReference type="Pfam" id="PF12937">
    <property type="entry name" value="F-box-like"/>
    <property type="match status" value="1"/>
</dbReference>
<comment type="subcellular location">
    <subcellularLocation>
        <location evidence="2">Cytoplasm</location>
        <location evidence="2">Perinuclear region</location>
    </subcellularLocation>
    <subcellularLocation>
        <location evidence="1">Nucleus</location>
    </subcellularLocation>
</comment>
<evidence type="ECO:0000256" key="2">
    <source>
        <dbReference type="ARBA" id="ARBA00004556"/>
    </source>
</evidence>
<gene>
    <name evidence="19 20" type="primary">LOC111107111</name>
</gene>
<evidence type="ECO:0000256" key="3">
    <source>
        <dbReference type="ARBA" id="ARBA00004906"/>
    </source>
</evidence>
<keyword evidence="10" id="KW-0832">Ubl conjugation</keyword>
<keyword evidence="12" id="KW-0411">Iron-sulfur</keyword>
<evidence type="ECO:0000256" key="5">
    <source>
        <dbReference type="ARBA" id="ARBA00022490"/>
    </source>
</evidence>
<dbReference type="Proteomes" id="UP000694844">
    <property type="component" value="Chromosome 8"/>
</dbReference>
<dbReference type="Gene3D" id="3.80.10.10">
    <property type="entry name" value="Ribonuclease Inhibitor"/>
    <property type="match status" value="2"/>
</dbReference>
<keyword evidence="11" id="KW-0408">Iron</keyword>
<dbReference type="GO" id="GO:0006879">
    <property type="term" value="P:intracellular iron ion homeostasis"/>
    <property type="evidence" value="ECO:0007669"/>
    <property type="project" value="InterPro"/>
</dbReference>
<evidence type="ECO:0000256" key="15">
    <source>
        <dbReference type="ARBA" id="ARBA00034078"/>
    </source>
</evidence>
<evidence type="ECO:0000256" key="7">
    <source>
        <dbReference type="ARBA" id="ARBA00022723"/>
    </source>
</evidence>
<name>A0A8B8B564_CRAVI</name>
<evidence type="ECO:0000259" key="17">
    <source>
        <dbReference type="PROSITE" id="PS50181"/>
    </source>
</evidence>
<dbReference type="GO" id="GO:0005634">
    <property type="term" value="C:nucleus"/>
    <property type="evidence" value="ECO:0007669"/>
    <property type="project" value="UniProtKB-SubCell"/>
</dbReference>
<dbReference type="RefSeq" id="XP_022297814.1">
    <property type="nucleotide sequence ID" value="XM_022442106.1"/>
</dbReference>
<dbReference type="KEGG" id="cvn:111107111"/>
<evidence type="ECO:0000256" key="16">
    <source>
        <dbReference type="SAM" id="MobiDB-lite"/>
    </source>
</evidence>
<feature type="compositionally biased region" description="Polar residues" evidence="16">
    <location>
        <begin position="549"/>
        <end position="558"/>
    </location>
</feature>
<evidence type="ECO:0000256" key="13">
    <source>
        <dbReference type="ARBA" id="ARBA00023242"/>
    </source>
</evidence>